<comment type="caution">
    <text evidence="1">The sequence shown here is derived from an EMBL/GenBank/DDBJ whole genome shotgun (WGS) entry which is preliminary data.</text>
</comment>
<name>A0A4Z2HWL4_9TELE</name>
<evidence type="ECO:0000313" key="1">
    <source>
        <dbReference type="EMBL" id="TNN70246.1"/>
    </source>
</evidence>
<protein>
    <submittedName>
        <fullName evidence="1">Uncharacterized protein</fullName>
    </submittedName>
</protein>
<evidence type="ECO:0000313" key="2">
    <source>
        <dbReference type="Proteomes" id="UP000314294"/>
    </source>
</evidence>
<dbReference type="EMBL" id="SRLO01000165">
    <property type="protein sequence ID" value="TNN70246.1"/>
    <property type="molecule type" value="Genomic_DNA"/>
</dbReference>
<proteinExistence type="predicted"/>
<organism evidence="1 2">
    <name type="scientific">Liparis tanakae</name>
    <name type="common">Tanaka's snailfish</name>
    <dbReference type="NCBI Taxonomy" id="230148"/>
    <lineage>
        <taxon>Eukaryota</taxon>
        <taxon>Metazoa</taxon>
        <taxon>Chordata</taxon>
        <taxon>Craniata</taxon>
        <taxon>Vertebrata</taxon>
        <taxon>Euteleostomi</taxon>
        <taxon>Actinopterygii</taxon>
        <taxon>Neopterygii</taxon>
        <taxon>Teleostei</taxon>
        <taxon>Neoteleostei</taxon>
        <taxon>Acanthomorphata</taxon>
        <taxon>Eupercaria</taxon>
        <taxon>Perciformes</taxon>
        <taxon>Cottioidei</taxon>
        <taxon>Cottales</taxon>
        <taxon>Liparidae</taxon>
        <taxon>Liparis</taxon>
    </lineage>
</organism>
<keyword evidence="2" id="KW-1185">Reference proteome</keyword>
<gene>
    <name evidence="1" type="ORF">EYF80_019460</name>
</gene>
<accession>A0A4Z2HWL4</accession>
<dbReference type="Proteomes" id="UP000314294">
    <property type="component" value="Unassembled WGS sequence"/>
</dbReference>
<reference evidence="1 2" key="1">
    <citation type="submission" date="2019-03" db="EMBL/GenBank/DDBJ databases">
        <title>First draft genome of Liparis tanakae, snailfish: a comprehensive survey of snailfish specific genes.</title>
        <authorList>
            <person name="Kim W."/>
            <person name="Song I."/>
            <person name="Jeong J.-H."/>
            <person name="Kim D."/>
            <person name="Kim S."/>
            <person name="Ryu S."/>
            <person name="Song J.Y."/>
            <person name="Lee S.K."/>
        </authorList>
    </citation>
    <scope>NUCLEOTIDE SEQUENCE [LARGE SCALE GENOMIC DNA]</scope>
    <source>
        <tissue evidence="1">Muscle</tissue>
    </source>
</reference>
<sequence>MTTEEEEEEEGRRDETFLNGTSRSQTLAFLAHARRDADQRVQLHRRLCSRHDALCLHRAETELVPDLLVDAEGDFGPRAVEAGLAGGPEALAGARDGRVVEELLVDTLWVLVCQQVADGQLLVDEVGHGELLADELRRELRGQEPAVAQERGALGAQGGARVVLAGGVRQTLRRGVFPEATLDGQSSGAAQRAQMGGGGLAADVAEALLSVEGEHTWERGHSLASALWLFSLSSSLRAFLTVAWVHCSGGSCSSRAKLHEKTPCCYYTY</sequence>
<dbReference type="AlphaFoldDB" id="A0A4Z2HWL4"/>